<dbReference type="Gene3D" id="2.40.30.10">
    <property type="entry name" value="Translation factors"/>
    <property type="match status" value="1"/>
</dbReference>
<gene>
    <name evidence="6" type="ORF">AMORRO_LOCUS7136</name>
</gene>
<evidence type="ECO:0000256" key="2">
    <source>
        <dbReference type="ARBA" id="ARBA00022768"/>
    </source>
</evidence>
<evidence type="ECO:0000256" key="3">
    <source>
        <dbReference type="ARBA" id="ARBA00022917"/>
    </source>
</evidence>
<dbReference type="GO" id="GO:0003746">
    <property type="term" value="F:translation elongation factor activity"/>
    <property type="evidence" value="ECO:0007669"/>
    <property type="project" value="UniProtKB-KW"/>
</dbReference>
<organism evidence="6 7">
    <name type="scientific">Acaulospora morrowiae</name>
    <dbReference type="NCBI Taxonomy" id="94023"/>
    <lineage>
        <taxon>Eukaryota</taxon>
        <taxon>Fungi</taxon>
        <taxon>Fungi incertae sedis</taxon>
        <taxon>Mucoromycota</taxon>
        <taxon>Glomeromycotina</taxon>
        <taxon>Glomeromycetes</taxon>
        <taxon>Diversisporales</taxon>
        <taxon>Acaulosporaceae</taxon>
        <taxon>Acaulospora</taxon>
    </lineage>
</organism>
<keyword evidence="7" id="KW-1185">Reference proteome</keyword>
<feature type="non-terminal residue" evidence="6">
    <location>
        <position position="40"/>
    </location>
</feature>
<evidence type="ECO:0000313" key="6">
    <source>
        <dbReference type="EMBL" id="CAG8586132.1"/>
    </source>
</evidence>
<evidence type="ECO:0000259" key="5">
    <source>
        <dbReference type="Pfam" id="PF03143"/>
    </source>
</evidence>
<keyword evidence="4" id="KW-0342">GTP-binding</keyword>
<dbReference type="Proteomes" id="UP000789342">
    <property type="component" value="Unassembled WGS sequence"/>
</dbReference>
<protein>
    <submittedName>
        <fullName evidence="6">9470_t:CDS:1</fullName>
    </submittedName>
</protein>
<evidence type="ECO:0000256" key="4">
    <source>
        <dbReference type="ARBA" id="ARBA00023134"/>
    </source>
</evidence>
<keyword evidence="3" id="KW-0648">Protein biosynthesis</keyword>
<feature type="domain" description="Translation elongation factor EFTu/EF1A C-terminal" evidence="5">
    <location>
        <begin position="1"/>
        <end position="38"/>
    </location>
</feature>
<dbReference type="SUPFAM" id="SSF50465">
    <property type="entry name" value="EF-Tu/eEF-1alpha/eIF2-gamma C-terminal domain"/>
    <property type="match status" value="1"/>
</dbReference>
<dbReference type="AlphaFoldDB" id="A0A9N9C340"/>
<keyword evidence="2" id="KW-0251">Elongation factor</keyword>
<sequence>DNTTLECELIHDMAVETGMRFTIREGGKTVGTGVIVEIHE</sequence>
<dbReference type="InterPro" id="IPR004160">
    <property type="entry name" value="Transl_elong_EFTu/EF1A_C"/>
</dbReference>
<proteinExistence type="predicted"/>
<evidence type="ECO:0000256" key="1">
    <source>
        <dbReference type="ARBA" id="ARBA00022741"/>
    </source>
</evidence>
<reference evidence="6" key="1">
    <citation type="submission" date="2021-06" db="EMBL/GenBank/DDBJ databases">
        <authorList>
            <person name="Kallberg Y."/>
            <person name="Tangrot J."/>
            <person name="Rosling A."/>
        </authorList>
    </citation>
    <scope>NUCLEOTIDE SEQUENCE</scope>
    <source>
        <strain evidence="6">CL551</strain>
    </source>
</reference>
<dbReference type="EMBL" id="CAJVPV010005172">
    <property type="protein sequence ID" value="CAG8586132.1"/>
    <property type="molecule type" value="Genomic_DNA"/>
</dbReference>
<dbReference type="OrthoDB" id="5554093at2759"/>
<accession>A0A9N9C340</accession>
<name>A0A9N9C340_9GLOM</name>
<dbReference type="Pfam" id="PF03143">
    <property type="entry name" value="GTP_EFTU_D3"/>
    <property type="match status" value="1"/>
</dbReference>
<dbReference type="GO" id="GO:0005525">
    <property type="term" value="F:GTP binding"/>
    <property type="evidence" value="ECO:0007669"/>
    <property type="project" value="UniProtKB-KW"/>
</dbReference>
<comment type="caution">
    <text evidence="6">The sequence shown here is derived from an EMBL/GenBank/DDBJ whole genome shotgun (WGS) entry which is preliminary data.</text>
</comment>
<dbReference type="InterPro" id="IPR009001">
    <property type="entry name" value="Transl_elong_EF1A/Init_IF2_C"/>
</dbReference>
<evidence type="ECO:0000313" key="7">
    <source>
        <dbReference type="Proteomes" id="UP000789342"/>
    </source>
</evidence>
<keyword evidence="1" id="KW-0547">Nucleotide-binding</keyword>